<organism evidence="2 3">
    <name type="scientific">Anaeramoeba flamelloides</name>
    <dbReference type="NCBI Taxonomy" id="1746091"/>
    <lineage>
        <taxon>Eukaryota</taxon>
        <taxon>Metamonada</taxon>
        <taxon>Anaeramoebidae</taxon>
        <taxon>Anaeramoeba</taxon>
    </lineage>
</organism>
<dbReference type="EMBL" id="JANTQA010000008">
    <property type="protein sequence ID" value="KAJ3451914.1"/>
    <property type="molecule type" value="Genomic_DNA"/>
</dbReference>
<dbReference type="PANTHER" id="PTHR34948">
    <property type="entry name" value="OS08G0299200 PROTEIN"/>
    <property type="match status" value="1"/>
</dbReference>
<dbReference type="PROSITE" id="PS51707">
    <property type="entry name" value="CYTH"/>
    <property type="match status" value="1"/>
</dbReference>
<evidence type="ECO:0000259" key="1">
    <source>
        <dbReference type="PROSITE" id="PS51707"/>
    </source>
</evidence>
<evidence type="ECO:0000313" key="2">
    <source>
        <dbReference type="EMBL" id="KAJ3451914.1"/>
    </source>
</evidence>
<evidence type="ECO:0000313" key="3">
    <source>
        <dbReference type="Proteomes" id="UP001146793"/>
    </source>
</evidence>
<name>A0AAV8AIA0_9EUKA</name>
<sequence>MEIEIKLRLNEQNYNKLFTILGDPIEIQEQENHYFRIYDREGFVLPKKIRLRFYDSKCVLTYKDNHIIKNGISISGEQECEIDYKEAKKYIGKKNNAEFIEQFKESVVVQYLFSKHQPYSINHIGSFKNIRHVFHWESYHLEIDKTIFDFGIGYEIEVELDPQTNSKKVKKLL</sequence>
<proteinExistence type="predicted"/>
<dbReference type="AlphaFoldDB" id="A0AAV8AIA0"/>
<dbReference type="InterPro" id="IPR033469">
    <property type="entry name" value="CYTH-like_dom_sf"/>
</dbReference>
<accession>A0AAV8AIA0</accession>
<dbReference type="SUPFAM" id="SSF55154">
    <property type="entry name" value="CYTH-like phosphatases"/>
    <property type="match status" value="1"/>
</dbReference>
<dbReference type="GO" id="GO:0016462">
    <property type="term" value="F:pyrophosphatase activity"/>
    <property type="evidence" value="ECO:0007669"/>
    <property type="project" value="UniProtKB-ARBA"/>
</dbReference>
<protein>
    <submittedName>
        <fullName evidence="2">Triphosphate tunnel metalloenzyme</fullName>
    </submittedName>
</protein>
<reference evidence="2" key="1">
    <citation type="submission" date="2022-08" db="EMBL/GenBank/DDBJ databases">
        <title>Novel sulphate-reducing endosymbionts in the free-living metamonad Anaeramoeba.</title>
        <authorList>
            <person name="Jerlstrom-Hultqvist J."/>
            <person name="Cepicka I."/>
            <person name="Gallot-Lavallee L."/>
            <person name="Salas-Leiva D."/>
            <person name="Curtis B.A."/>
            <person name="Zahonova K."/>
            <person name="Pipaliya S."/>
            <person name="Dacks J."/>
            <person name="Roger A.J."/>
        </authorList>
    </citation>
    <scope>NUCLEOTIDE SEQUENCE</scope>
    <source>
        <strain evidence="2">Busselton2</strain>
    </source>
</reference>
<dbReference type="InterPro" id="IPR023577">
    <property type="entry name" value="CYTH_domain"/>
</dbReference>
<dbReference type="Pfam" id="PF01928">
    <property type="entry name" value="CYTH"/>
    <property type="match status" value="1"/>
</dbReference>
<gene>
    <name evidence="2" type="ORF">M0812_03672</name>
</gene>
<dbReference type="Gene3D" id="2.40.320.10">
    <property type="entry name" value="Hypothetical Protein Pfu-838710-001"/>
    <property type="match status" value="1"/>
</dbReference>
<comment type="caution">
    <text evidence="2">The sequence shown here is derived from an EMBL/GenBank/DDBJ whole genome shotgun (WGS) entry which is preliminary data.</text>
</comment>
<feature type="domain" description="CYTH" evidence="1">
    <location>
        <begin position="1"/>
        <end position="173"/>
    </location>
</feature>
<dbReference type="Proteomes" id="UP001146793">
    <property type="component" value="Unassembled WGS sequence"/>
</dbReference>
<dbReference type="PANTHER" id="PTHR34948:SF2">
    <property type="entry name" value="TRIPHOSPHATE TUNNEL METALLOENZYME 3"/>
    <property type="match status" value="1"/>
</dbReference>